<dbReference type="InterPro" id="IPR005183">
    <property type="entry name" value="DUF305_CopM-like"/>
</dbReference>
<dbReference type="Pfam" id="PF03713">
    <property type="entry name" value="DUF305"/>
    <property type="match status" value="1"/>
</dbReference>
<dbReference type="PANTHER" id="PTHR36933:SF1">
    <property type="entry name" value="SLL0788 PROTEIN"/>
    <property type="match status" value="1"/>
</dbReference>
<dbReference type="RefSeq" id="WP_309255529.1">
    <property type="nucleotide sequence ID" value="NZ_JAVGXC010000030.1"/>
</dbReference>
<sequence length="140" mass="15191">MKINYNVRFSMIVTVLTLSLSAMNVSAQQPDVTNASPMGMSAGGMSMPHASVADTPATVAYKHNAKKMVQAIGSEPFTGDADTDFVAHMIYHHQGAVDQANVELKYGKDPEMRALAAAILKSQPPEIQEMKKWQAKRAVK</sequence>
<dbReference type="EMBL" id="JAVGXC010000030">
    <property type="protein sequence ID" value="MDR0191948.1"/>
    <property type="molecule type" value="Genomic_DNA"/>
</dbReference>
<evidence type="ECO:0000259" key="2">
    <source>
        <dbReference type="Pfam" id="PF03713"/>
    </source>
</evidence>
<feature type="chain" id="PRO_5046864527" evidence="1">
    <location>
        <begin position="28"/>
        <end position="140"/>
    </location>
</feature>
<organism evidence="3 4">
    <name type="scientific">Pseudomonas yamanorum</name>
    <dbReference type="NCBI Taxonomy" id="515393"/>
    <lineage>
        <taxon>Bacteria</taxon>
        <taxon>Pseudomonadati</taxon>
        <taxon>Pseudomonadota</taxon>
        <taxon>Gammaproteobacteria</taxon>
        <taxon>Pseudomonadales</taxon>
        <taxon>Pseudomonadaceae</taxon>
        <taxon>Pseudomonas</taxon>
    </lineage>
</organism>
<gene>
    <name evidence="3" type="ORF">RCO22_23665</name>
</gene>
<accession>A0ABU1CXH1</accession>
<evidence type="ECO:0000256" key="1">
    <source>
        <dbReference type="SAM" id="SignalP"/>
    </source>
</evidence>
<evidence type="ECO:0000313" key="3">
    <source>
        <dbReference type="EMBL" id="MDR0191948.1"/>
    </source>
</evidence>
<keyword evidence="1" id="KW-0732">Signal</keyword>
<feature type="signal peptide" evidence="1">
    <location>
        <begin position="1"/>
        <end position="27"/>
    </location>
</feature>
<dbReference type="Gene3D" id="1.20.1260.10">
    <property type="match status" value="1"/>
</dbReference>
<proteinExistence type="predicted"/>
<dbReference type="Proteomes" id="UP001224477">
    <property type="component" value="Unassembled WGS sequence"/>
</dbReference>
<reference evidence="3 4" key="1">
    <citation type="journal article" date="2023" name="Microbiol. Resour. Announc.">
        <title>Whole-genome sequence of Pseudomonas yamanorum OLsAu1 isolated from the edible ectomycorrhizal mushroom Lactarius sp. section Deliciosi.</title>
        <authorList>
            <person name="Ramirez-Mendoza R."/>
            <person name="Angeles-Argaiz R.E."/>
            <person name="Hernandez-Oaxaca D."/>
            <person name="Aguirre-Beltran L."/>
            <person name="Almaraz-Suarez J."/>
            <person name="Perez-Moreno J."/>
        </authorList>
    </citation>
    <scope>NUCLEOTIDE SEQUENCE [LARGE SCALE GENOMIC DNA]</scope>
    <source>
        <strain evidence="3 4">OLsAu1</strain>
    </source>
</reference>
<protein>
    <submittedName>
        <fullName evidence="3">DUF305 domain-containing protein</fullName>
    </submittedName>
</protein>
<comment type="caution">
    <text evidence="3">The sequence shown here is derived from an EMBL/GenBank/DDBJ whole genome shotgun (WGS) entry which is preliminary data.</text>
</comment>
<keyword evidence="4" id="KW-1185">Reference proteome</keyword>
<name>A0ABU1CXH1_9PSED</name>
<dbReference type="InterPro" id="IPR012347">
    <property type="entry name" value="Ferritin-like"/>
</dbReference>
<feature type="domain" description="DUF305" evidence="2">
    <location>
        <begin position="59"/>
        <end position="133"/>
    </location>
</feature>
<dbReference type="PANTHER" id="PTHR36933">
    <property type="entry name" value="SLL0788 PROTEIN"/>
    <property type="match status" value="1"/>
</dbReference>
<evidence type="ECO:0000313" key="4">
    <source>
        <dbReference type="Proteomes" id="UP001224477"/>
    </source>
</evidence>